<keyword evidence="1" id="KW-0812">Transmembrane</keyword>
<name>A0ABX7T4I8_9SPHN</name>
<keyword evidence="1" id="KW-1133">Transmembrane helix</keyword>
<evidence type="ECO:0000313" key="2">
    <source>
        <dbReference type="EMBL" id="QTD56051.1"/>
    </source>
</evidence>
<protein>
    <recommendedName>
        <fullName evidence="4">YcxB-like protein domain-containing protein</fullName>
    </recommendedName>
</protein>
<dbReference type="Proteomes" id="UP000663923">
    <property type="component" value="Chromosome"/>
</dbReference>
<keyword evidence="3" id="KW-1185">Reference proteome</keyword>
<proteinExistence type="predicted"/>
<feature type="transmembrane region" description="Helical" evidence="1">
    <location>
        <begin position="30"/>
        <end position="49"/>
    </location>
</feature>
<feature type="transmembrane region" description="Helical" evidence="1">
    <location>
        <begin position="55"/>
        <end position="76"/>
    </location>
</feature>
<dbReference type="EMBL" id="CP071794">
    <property type="protein sequence ID" value="QTD56051.1"/>
    <property type="molecule type" value="Genomic_DNA"/>
</dbReference>
<sequence>MIRDQHGAEVSVSRNDDYQSFHYHQSVAPMLWVLLALSFIELFVVHFLVSFFYPTAAIVISIITAISIGWLIRFLLSMKKMPVRLGPEELVMCLGNSISITVDRGNIAGTRDSWSEESLKNDNVLRLSLLAYPNLVLDLKEPVTYTHFWKKRSTMAIAHRLDDLDAFHRALKLEINNKVGWKTN</sequence>
<evidence type="ECO:0000313" key="3">
    <source>
        <dbReference type="Proteomes" id="UP000663923"/>
    </source>
</evidence>
<reference evidence="2 3" key="1">
    <citation type="submission" date="2021-03" db="EMBL/GenBank/DDBJ databases">
        <title>Complete genome of Parasphingorhabdus_sp.JHSY0214.</title>
        <authorList>
            <person name="Yoo J.H."/>
            <person name="Bae J.W."/>
        </authorList>
    </citation>
    <scope>NUCLEOTIDE SEQUENCE [LARGE SCALE GENOMIC DNA]</scope>
    <source>
        <strain evidence="2 3">JHSY0214</strain>
    </source>
</reference>
<accession>A0ABX7T4I8</accession>
<evidence type="ECO:0008006" key="4">
    <source>
        <dbReference type="Google" id="ProtNLM"/>
    </source>
</evidence>
<dbReference type="RefSeq" id="WP_207987874.1">
    <property type="nucleotide sequence ID" value="NZ_CP071794.1"/>
</dbReference>
<gene>
    <name evidence="2" type="ORF">J4G78_00085</name>
</gene>
<evidence type="ECO:0000256" key="1">
    <source>
        <dbReference type="SAM" id="Phobius"/>
    </source>
</evidence>
<keyword evidence="1" id="KW-0472">Membrane</keyword>
<organism evidence="2 3">
    <name type="scientific">Parasphingorhabdus cellanae</name>
    <dbReference type="NCBI Taxonomy" id="2806553"/>
    <lineage>
        <taxon>Bacteria</taxon>
        <taxon>Pseudomonadati</taxon>
        <taxon>Pseudomonadota</taxon>
        <taxon>Alphaproteobacteria</taxon>
        <taxon>Sphingomonadales</taxon>
        <taxon>Sphingomonadaceae</taxon>
        <taxon>Parasphingorhabdus</taxon>
    </lineage>
</organism>